<keyword evidence="2" id="KW-1133">Transmembrane helix</keyword>
<evidence type="ECO:0000256" key="1">
    <source>
        <dbReference type="SAM" id="MobiDB-lite"/>
    </source>
</evidence>
<protein>
    <recommendedName>
        <fullName evidence="5">Transmembrane protein</fullName>
    </recommendedName>
</protein>
<feature type="compositionally biased region" description="Basic and acidic residues" evidence="1">
    <location>
        <begin position="7"/>
        <end position="16"/>
    </location>
</feature>
<feature type="transmembrane region" description="Helical" evidence="2">
    <location>
        <begin position="135"/>
        <end position="158"/>
    </location>
</feature>
<dbReference type="Proteomes" id="UP000005408">
    <property type="component" value="Unassembled WGS sequence"/>
</dbReference>
<dbReference type="EnsemblMetazoa" id="G23908.1">
    <property type="protein sequence ID" value="G23908.1:cds"/>
    <property type="gene ID" value="G23908"/>
</dbReference>
<feature type="transmembrane region" description="Helical" evidence="2">
    <location>
        <begin position="59"/>
        <end position="80"/>
    </location>
</feature>
<reference evidence="3" key="1">
    <citation type="submission" date="2022-08" db="UniProtKB">
        <authorList>
            <consortium name="EnsemblMetazoa"/>
        </authorList>
    </citation>
    <scope>IDENTIFICATION</scope>
    <source>
        <strain evidence="3">05x7-T-G4-1.051#20</strain>
    </source>
</reference>
<feature type="transmembrane region" description="Helical" evidence="2">
    <location>
        <begin position="210"/>
        <end position="233"/>
    </location>
</feature>
<accession>A0A8W8KNK2</accession>
<feature type="transmembrane region" description="Helical" evidence="2">
    <location>
        <begin position="100"/>
        <end position="123"/>
    </location>
</feature>
<evidence type="ECO:0000313" key="3">
    <source>
        <dbReference type="EnsemblMetazoa" id="G23908.1:cds"/>
    </source>
</evidence>
<keyword evidence="2" id="KW-0812">Transmembrane</keyword>
<evidence type="ECO:0000313" key="4">
    <source>
        <dbReference type="Proteomes" id="UP000005408"/>
    </source>
</evidence>
<keyword evidence="2" id="KW-0472">Membrane</keyword>
<evidence type="ECO:0008006" key="5">
    <source>
        <dbReference type="Google" id="ProtNLM"/>
    </source>
</evidence>
<organism evidence="3 4">
    <name type="scientific">Magallana gigas</name>
    <name type="common">Pacific oyster</name>
    <name type="synonym">Crassostrea gigas</name>
    <dbReference type="NCBI Taxonomy" id="29159"/>
    <lineage>
        <taxon>Eukaryota</taxon>
        <taxon>Metazoa</taxon>
        <taxon>Spiralia</taxon>
        <taxon>Lophotrochozoa</taxon>
        <taxon>Mollusca</taxon>
        <taxon>Bivalvia</taxon>
        <taxon>Autobranchia</taxon>
        <taxon>Pteriomorphia</taxon>
        <taxon>Ostreida</taxon>
        <taxon>Ostreoidea</taxon>
        <taxon>Ostreidae</taxon>
        <taxon>Magallana</taxon>
    </lineage>
</organism>
<keyword evidence="4" id="KW-1185">Reference proteome</keyword>
<name>A0A8W8KNK2_MAGGI</name>
<proteinExistence type="predicted"/>
<dbReference type="AlphaFoldDB" id="A0A8W8KNK2"/>
<feature type="transmembrane region" description="Helical" evidence="2">
    <location>
        <begin position="170"/>
        <end position="190"/>
    </location>
</feature>
<sequence length="472" mass="53624">MTTVTKNSEKHEEKGKSSKVSVKEANSPQRHHNIVDAVEEVMEDIHCCVKVRDKTSFKVFVFLVVLTLDAADLFSDWLLFRDVFVTQEGLVYGPPEDALTYALLAFSILGTFTFIFEVVNLWWEIFRDNPWVDSDFASCITIWIEDVPQIVINVLIVLCREEAISYFQLVKASVLIVGVVIRIIVSLVKYCSKKYLEEAKKKTPKSRRHVAYRVFIMFGLMCILAGSVAVFMLTQFERHPDGNIQFNTPKTAFEGKFHEEKYFDNVSIYLNHPVFDLNTGNSEVDFIRLISIYDIRNKADKTFKLSYDEPAKTKFVVWEPDSSGVLQEVECFTINRGTKTVSTQTCNPSFSSGTMSEFTFKFHFIKPSVPKLIFGDITYNLKVKESGTCKDPATDIVTKPNQRRGSGASRSPVIHYYRAHISTPSHLLPSKFYQFPADLTDIAQVWKTGFASCESSGSLAPHRDTSLETTCL</sequence>
<evidence type="ECO:0000256" key="2">
    <source>
        <dbReference type="SAM" id="Phobius"/>
    </source>
</evidence>
<feature type="region of interest" description="Disordered" evidence="1">
    <location>
        <begin position="1"/>
        <end position="30"/>
    </location>
</feature>